<dbReference type="EMBL" id="LNYV01000011">
    <property type="protein sequence ID" value="KTD58901.1"/>
    <property type="molecule type" value="Genomic_DNA"/>
</dbReference>
<protein>
    <submittedName>
        <fullName evidence="2">Uncharacterized protein</fullName>
    </submittedName>
</protein>
<evidence type="ECO:0000313" key="2">
    <source>
        <dbReference type="EMBL" id="KTD58901.1"/>
    </source>
</evidence>
<dbReference type="PATRIC" id="fig|28087.4.peg.747"/>
<dbReference type="AlphaFoldDB" id="A0A0W0YPX9"/>
<name>A0A0W0YPX9_9GAMM</name>
<evidence type="ECO:0000313" key="3">
    <source>
        <dbReference type="Proteomes" id="UP000054621"/>
    </source>
</evidence>
<organism evidence="2 3">
    <name type="scientific">Legionella sainthelensi</name>
    <dbReference type="NCBI Taxonomy" id="28087"/>
    <lineage>
        <taxon>Bacteria</taxon>
        <taxon>Pseudomonadati</taxon>
        <taxon>Pseudomonadota</taxon>
        <taxon>Gammaproteobacteria</taxon>
        <taxon>Legionellales</taxon>
        <taxon>Legionellaceae</taxon>
        <taxon>Legionella</taxon>
    </lineage>
</organism>
<evidence type="ECO:0000256" key="1">
    <source>
        <dbReference type="SAM" id="MobiDB-lite"/>
    </source>
</evidence>
<reference evidence="2 3" key="1">
    <citation type="submission" date="2015-11" db="EMBL/GenBank/DDBJ databases">
        <title>Genomic analysis of 38 Legionella species identifies large and diverse effector repertoires.</title>
        <authorList>
            <person name="Burstein D."/>
            <person name="Amaro F."/>
            <person name="Zusman T."/>
            <person name="Lifshitz Z."/>
            <person name="Cohen O."/>
            <person name="Gilbert J.A."/>
            <person name="Pupko T."/>
            <person name="Shuman H.A."/>
            <person name="Segal G."/>
        </authorList>
    </citation>
    <scope>NUCLEOTIDE SEQUENCE [LARGE SCALE GENOMIC DNA]</scope>
    <source>
        <strain evidence="2 3">Mt.St.Helens-4</strain>
    </source>
</reference>
<sequence length="100" mass="11532">MKQSYYEQLDNKYKHNPSGENDPFSALGLRNINQIIEVESNSNTVATAPWGSLENDFQAYISTREVRVGFFDHMATSNYWSIIGEPERLQLHSDYLAQKD</sequence>
<comment type="caution">
    <text evidence="2">The sequence shown here is derived from an EMBL/GenBank/DDBJ whole genome shotgun (WGS) entry which is preliminary data.</text>
</comment>
<dbReference type="RefSeq" id="WP_027271770.1">
    <property type="nucleotide sequence ID" value="NZ_CAAAJE010000023.1"/>
</dbReference>
<accession>A0A0W0YPX9</accession>
<dbReference type="Proteomes" id="UP000054621">
    <property type="component" value="Unassembled WGS sequence"/>
</dbReference>
<dbReference type="OrthoDB" id="5651104at2"/>
<gene>
    <name evidence="2" type="ORF">Lsai_0701</name>
</gene>
<proteinExistence type="predicted"/>
<feature type="region of interest" description="Disordered" evidence="1">
    <location>
        <begin position="1"/>
        <end position="21"/>
    </location>
</feature>